<gene>
    <name evidence="2" type="ORF">KPC_1074</name>
</gene>
<evidence type="ECO:0000313" key="2">
    <source>
        <dbReference type="EMBL" id="SPL69896.1"/>
    </source>
</evidence>
<dbReference type="SUPFAM" id="SSF141868">
    <property type="entry name" value="EAL domain-like"/>
    <property type="match status" value="1"/>
</dbReference>
<proteinExistence type="predicted"/>
<keyword evidence="3" id="KW-1185">Reference proteome</keyword>
<dbReference type="InterPro" id="IPR035919">
    <property type="entry name" value="EAL_sf"/>
</dbReference>
<organism evidence="2 3">
    <name type="scientific">Acinetobacter stercoris</name>
    <dbReference type="NCBI Taxonomy" id="2126983"/>
    <lineage>
        <taxon>Bacteria</taxon>
        <taxon>Pseudomonadati</taxon>
        <taxon>Pseudomonadota</taxon>
        <taxon>Gammaproteobacteria</taxon>
        <taxon>Moraxellales</taxon>
        <taxon>Moraxellaceae</taxon>
        <taxon>Acinetobacter</taxon>
    </lineage>
</organism>
<name>A0A2U3MWU4_9GAMM</name>
<dbReference type="Gene3D" id="3.30.450.20">
    <property type="entry name" value="PAS domain"/>
    <property type="match status" value="1"/>
</dbReference>
<dbReference type="InParanoid" id="A0A2U3MWU4"/>
<dbReference type="Gene3D" id="3.20.20.450">
    <property type="entry name" value="EAL domain"/>
    <property type="match status" value="1"/>
</dbReference>
<dbReference type="InterPro" id="IPR001633">
    <property type="entry name" value="EAL_dom"/>
</dbReference>
<sequence length="726" mass="83838">MRNSLFSQKIKRSEVRILIIDDNQIRYNKIIEILTTEKLTIDSILLDDLKNFEKQLQIKWDIIIFGQAYDLKLDQVMMLIQNTASFDIPVLILSPFDYQKDQYWSYINKGCYDVIDVEENTQFYIAFLRALSFSRLLQSQNSLLNELEHIQTQSETRIQAQHLASAQIQEGIHIQANPEYLELFDLKHEDELIGLPLLDILQPNDIQNFKQKFKKVAQGYFDHAAFEIESQHEHAQAFNPLKVEFQPSTQDNIIQLTVTKNQHSLITTPALIIDSEQQTNHPVNRILRTLKTQPAKLNALVIFSLADCPSPIFTRDWNTAKQYFSNIAKHIENQTSYPIFKINTLLVATILQSDSQALLQSKLTSLLALEKPQVLNIQSVNYPLHLKIGYTLISDEVINENNFEQLLALAFNTPLPQATHESSTLQLEPVTQPLQPSLEQPSSVYMQEDSVTIENNQSIKKEQPQNSSFTAIQPTQSTDLMISELYQKLQSQQIQLKFQQLYDKQDSKRIYEVSNGFIFQDQWQDIQSLCLLEQHPNLNVQLSRWILSESCKQLLQFQTQYPDAALIINLHSQILFQDASFIEFIQKLKASLPSQTEFPLILQFNKNDILQHATQAKNKFEQLKQSGILVSLRDFNIQDSPDILAGLEIQFVQLQAKDSQMLDDPIELGKLQQHVEALLTTKPVEIILCQLNDMNLFANAWSVDSRYLQGDYFQKKLELLKDVQDQ</sequence>
<reference evidence="3" key="1">
    <citation type="submission" date="2018-03" db="EMBL/GenBank/DDBJ databases">
        <authorList>
            <person name="Blom J."/>
        </authorList>
    </citation>
    <scope>NUCLEOTIDE SEQUENCE [LARGE SCALE GENOMIC DNA]</scope>
    <source>
        <strain evidence="3">KPC-SM-21</strain>
    </source>
</reference>
<dbReference type="Proteomes" id="UP000245974">
    <property type="component" value="Unassembled WGS sequence"/>
</dbReference>
<evidence type="ECO:0000313" key="3">
    <source>
        <dbReference type="Proteomes" id="UP000245974"/>
    </source>
</evidence>
<protein>
    <recommendedName>
        <fullName evidence="1">EAL domain-containing protein</fullName>
    </recommendedName>
</protein>
<dbReference type="AlphaFoldDB" id="A0A2U3MWU4"/>
<feature type="domain" description="EAL" evidence="1">
    <location>
        <begin position="478"/>
        <end position="726"/>
    </location>
</feature>
<accession>A0A2U3MWU4</accession>
<dbReference type="OrthoDB" id="7052318at2"/>
<dbReference type="Pfam" id="PF00563">
    <property type="entry name" value="EAL"/>
    <property type="match status" value="1"/>
</dbReference>
<dbReference type="SUPFAM" id="SSF55785">
    <property type="entry name" value="PYP-like sensor domain (PAS domain)"/>
    <property type="match status" value="1"/>
</dbReference>
<dbReference type="PROSITE" id="PS50883">
    <property type="entry name" value="EAL"/>
    <property type="match status" value="1"/>
</dbReference>
<dbReference type="RefSeq" id="WP_121973411.1">
    <property type="nucleotide sequence ID" value="NZ_OOGT01000033.1"/>
</dbReference>
<dbReference type="InterPro" id="IPR035965">
    <property type="entry name" value="PAS-like_dom_sf"/>
</dbReference>
<dbReference type="EMBL" id="OOGT01000033">
    <property type="protein sequence ID" value="SPL69896.1"/>
    <property type="molecule type" value="Genomic_DNA"/>
</dbReference>
<evidence type="ECO:0000259" key="1">
    <source>
        <dbReference type="PROSITE" id="PS50883"/>
    </source>
</evidence>